<dbReference type="VEuPathDB" id="VectorBase:AATE002380"/>
<organism evidence="1">
    <name type="scientific">Anopheles atroparvus</name>
    <name type="common">European mosquito</name>
    <dbReference type="NCBI Taxonomy" id="41427"/>
    <lineage>
        <taxon>Eukaryota</taxon>
        <taxon>Metazoa</taxon>
        <taxon>Ecdysozoa</taxon>
        <taxon>Arthropoda</taxon>
        <taxon>Hexapoda</taxon>
        <taxon>Insecta</taxon>
        <taxon>Pterygota</taxon>
        <taxon>Neoptera</taxon>
        <taxon>Endopterygota</taxon>
        <taxon>Diptera</taxon>
        <taxon>Nematocera</taxon>
        <taxon>Culicoidea</taxon>
        <taxon>Culicidae</taxon>
        <taxon>Anophelinae</taxon>
        <taxon>Anopheles</taxon>
    </lineage>
</organism>
<evidence type="ECO:0000313" key="1">
    <source>
        <dbReference type="EnsemblMetazoa" id="AATE002380-PA.1"/>
    </source>
</evidence>
<accession>A0A182INC8</accession>
<reference evidence="1" key="1">
    <citation type="submission" date="2022-08" db="UniProtKB">
        <authorList>
            <consortium name="EnsemblMetazoa"/>
        </authorList>
    </citation>
    <scope>IDENTIFICATION</scope>
    <source>
        <strain evidence="1">EBRO</strain>
    </source>
</reference>
<sequence length="116" mass="13040">MDAARKGALEIGRRWDGKFTSVNRNPHYRGEVQSPIQFPVHPACILKVVLVVLVVVINGLSVAFRRNESEPAFIRSCFRFQRVQAVPGCCRLELTFGPPLDLSIGRLTSAELREYT</sequence>
<dbReference type="EnsemblMetazoa" id="AATE002380-RA">
    <property type="protein sequence ID" value="AATE002380-PA.1"/>
    <property type="gene ID" value="AATE002380"/>
</dbReference>
<dbReference type="AlphaFoldDB" id="A0A182INC8"/>
<proteinExistence type="predicted"/>
<protein>
    <submittedName>
        <fullName evidence="1">Uncharacterized protein</fullName>
    </submittedName>
</protein>
<name>A0A182INC8_ANOAO</name>